<evidence type="ECO:0000256" key="8">
    <source>
        <dbReference type="RuleBase" id="RU003500"/>
    </source>
</evidence>
<evidence type="ECO:0000256" key="9">
    <source>
        <dbReference type="SAM" id="SignalP"/>
    </source>
</evidence>
<keyword evidence="7" id="KW-1015">Disulfide bond</keyword>
<gene>
    <name evidence="10" type="primary">WNT8B_4</name>
    <name evidence="10" type="ORF">OS493_032505</name>
</gene>
<evidence type="ECO:0000256" key="4">
    <source>
        <dbReference type="ARBA" id="ARBA00022525"/>
    </source>
</evidence>
<dbReference type="Proteomes" id="UP001163046">
    <property type="component" value="Unassembled WGS sequence"/>
</dbReference>
<keyword evidence="6 8" id="KW-0879">Wnt signaling pathway</keyword>
<dbReference type="InterPro" id="IPR005817">
    <property type="entry name" value="Wnt"/>
</dbReference>
<evidence type="ECO:0000256" key="6">
    <source>
        <dbReference type="ARBA" id="ARBA00022687"/>
    </source>
</evidence>
<comment type="function">
    <text evidence="8">Ligand for members of the frizzled family of seven transmembrane receptors.</text>
</comment>
<dbReference type="PANTHER" id="PTHR12027">
    <property type="entry name" value="WNT RELATED"/>
    <property type="match status" value="1"/>
</dbReference>
<keyword evidence="9" id="KW-0732">Signal</keyword>
<organism evidence="10 11">
    <name type="scientific">Desmophyllum pertusum</name>
    <dbReference type="NCBI Taxonomy" id="174260"/>
    <lineage>
        <taxon>Eukaryota</taxon>
        <taxon>Metazoa</taxon>
        <taxon>Cnidaria</taxon>
        <taxon>Anthozoa</taxon>
        <taxon>Hexacorallia</taxon>
        <taxon>Scleractinia</taxon>
        <taxon>Caryophylliina</taxon>
        <taxon>Caryophylliidae</taxon>
        <taxon>Desmophyllum</taxon>
    </lineage>
</organism>
<feature type="signal peptide" evidence="9">
    <location>
        <begin position="1"/>
        <end position="17"/>
    </location>
</feature>
<feature type="chain" id="PRO_5040746463" description="Protein Wnt" evidence="9">
    <location>
        <begin position="18"/>
        <end position="316"/>
    </location>
</feature>
<evidence type="ECO:0000256" key="5">
    <source>
        <dbReference type="ARBA" id="ARBA00022530"/>
    </source>
</evidence>
<dbReference type="PANTHER" id="PTHR12027:SF81">
    <property type="entry name" value="WNT INHIBITOR OF DORSAL PROTEIN"/>
    <property type="match status" value="1"/>
</dbReference>
<dbReference type="SMART" id="SM00097">
    <property type="entry name" value="WNT1"/>
    <property type="match status" value="1"/>
</dbReference>
<keyword evidence="11" id="KW-1185">Reference proteome</keyword>
<dbReference type="GO" id="GO:0005109">
    <property type="term" value="F:frizzled binding"/>
    <property type="evidence" value="ECO:0007669"/>
    <property type="project" value="TreeGrafter"/>
</dbReference>
<dbReference type="GO" id="GO:0045165">
    <property type="term" value="P:cell fate commitment"/>
    <property type="evidence" value="ECO:0007669"/>
    <property type="project" value="TreeGrafter"/>
</dbReference>
<dbReference type="GO" id="GO:0060070">
    <property type="term" value="P:canonical Wnt signaling pathway"/>
    <property type="evidence" value="ECO:0007669"/>
    <property type="project" value="TreeGrafter"/>
</dbReference>
<protein>
    <recommendedName>
        <fullName evidence="8">Protein Wnt</fullName>
    </recommendedName>
</protein>
<dbReference type="PRINTS" id="PR01349">
    <property type="entry name" value="WNTPROTEIN"/>
</dbReference>
<evidence type="ECO:0000256" key="1">
    <source>
        <dbReference type="ARBA" id="ARBA00004498"/>
    </source>
</evidence>
<dbReference type="CDD" id="cd13113">
    <property type="entry name" value="Wnt"/>
    <property type="match status" value="1"/>
</dbReference>
<keyword evidence="5" id="KW-0272">Extracellular matrix</keyword>
<evidence type="ECO:0000256" key="3">
    <source>
        <dbReference type="ARBA" id="ARBA00022473"/>
    </source>
</evidence>
<dbReference type="GO" id="GO:0005615">
    <property type="term" value="C:extracellular space"/>
    <property type="evidence" value="ECO:0007669"/>
    <property type="project" value="TreeGrafter"/>
</dbReference>
<dbReference type="GO" id="GO:0030182">
    <property type="term" value="P:neuron differentiation"/>
    <property type="evidence" value="ECO:0007669"/>
    <property type="project" value="TreeGrafter"/>
</dbReference>
<dbReference type="GO" id="GO:0005125">
    <property type="term" value="F:cytokine activity"/>
    <property type="evidence" value="ECO:0007669"/>
    <property type="project" value="TreeGrafter"/>
</dbReference>
<dbReference type="EMBL" id="MU826390">
    <property type="protein sequence ID" value="KAJ7376771.1"/>
    <property type="molecule type" value="Genomic_DNA"/>
</dbReference>
<evidence type="ECO:0000313" key="11">
    <source>
        <dbReference type="Proteomes" id="UP001163046"/>
    </source>
</evidence>
<comment type="caution">
    <text evidence="10">The sequence shown here is derived from an EMBL/GenBank/DDBJ whole genome shotgun (WGS) entry which is preliminary data.</text>
</comment>
<dbReference type="InterPro" id="IPR043158">
    <property type="entry name" value="Wnt_C"/>
</dbReference>
<reference evidence="10" key="1">
    <citation type="submission" date="2023-01" db="EMBL/GenBank/DDBJ databases">
        <title>Genome assembly of the deep-sea coral Lophelia pertusa.</title>
        <authorList>
            <person name="Herrera S."/>
            <person name="Cordes E."/>
        </authorList>
    </citation>
    <scope>NUCLEOTIDE SEQUENCE</scope>
    <source>
        <strain evidence="10">USNM1676648</strain>
        <tissue evidence="10">Polyp</tissue>
    </source>
</reference>
<sequence length="316" mass="36163">MKLSTAILAILFILVRTQPGCSKTKSNSGPKSPNSILRQQNYPLLWHIVREGGHRGLAECQQQFKNEIWNCSLGNKNIHQQLPIFIKTTLPFVQTEQNTRMQVRQNKKTTKRKHRLAVGGCSDDIKFGEKETRRFIDKLEKGNDARTAFNLHNNEVGRKVVRASLTKECKCHGVTGSCNLKTCWKQLAPFNVVGSELKQKYRAAVRVSFLNNKLHKRDNNRDRLVTRKHKKLVYLDSSPDYCVRNSTVGSPGMLGRTCRSDVLPSKECKSLCNSCQLRHKTVEHYKQVKCRCKFVWCCTVKCDLCTVKYSLTTCTK</sequence>
<dbReference type="Pfam" id="PF00110">
    <property type="entry name" value="wnt"/>
    <property type="match status" value="2"/>
</dbReference>
<comment type="subcellular location">
    <subcellularLocation>
        <location evidence="1 8">Secreted</location>
        <location evidence="1 8">Extracellular space</location>
        <location evidence="1 8">Extracellular matrix</location>
    </subcellularLocation>
</comment>
<dbReference type="Gene3D" id="3.30.2460.20">
    <property type="match status" value="1"/>
</dbReference>
<accession>A0A9W9Z7S4</accession>
<evidence type="ECO:0000256" key="7">
    <source>
        <dbReference type="ARBA" id="ARBA00023157"/>
    </source>
</evidence>
<proteinExistence type="inferred from homology"/>
<name>A0A9W9Z7S4_9CNID</name>
<keyword evidence="4" id="KW-0964">Secreted</keyword>
<comment type="similarity">
    <text evidence="2 8">Belongs to the Wnt family.</text>
</comment>
<dbReference type="OrthoDB" id="5945655at2759"/>
<keyword evidence="3 8" id="KW-0217">Developmental protein</keyword>
<evidence type="ECO:0000313" key="10">
    <source>
        <dbReference type="EMBL" id="KAJ7376771.1"/>
    </source>
</evidence>
<dbReference type="AlphaFoldDB" id="A0A9W9Z7S4"/>
<evidence type="ECO:0000256" key="2">
    <source>
        <dbReference type="ARBA" id="ARBA00005683"/>
    </source>
</evidence>